<feature type="transmembrane region" description="Helical" evidence="1">
    <location>
        <begin position="47"/>
        <end position="67"/>
    </location>
</feature>
<dbReference type="AlphaFoldDB" id="E6QEI6"/>
<keyword evidence="1" id="KW-1133">Transmembrane helix</keyword>
<reference evidence="2" key="1">
    <citation type="submission" date="2009-10" db="EMBL/GenBank/DDBJ databases">
        <title>Diversity of trophic interactions inside an arsenic-rich microbial ecosystem.</title>
        <authorList>
            <person name="Bertin P.N."/>
            <person name="Heinrich-Salmeron A."/>
            <person name="Pelletier E."/>
            <person name="Goulhen-Chollet F."/>
            <person name="Arsene-Ploetze F."/>
            <person name="Gallien S."/>
            <person name="Calteau A."/>
            <person name="Vallenet D."/>
            <person name="Casiot C."/>
            <person name="Chane-Woon-Ming B."/>
            <person name="Giloteaux L."/>
            <person name="Barakat M."/>
            <person name="Bonnefoy V."/>
            <person name="Bruneel O."/>
            <person name="Chandler M."/>
            <person name="Cleiss J."/>
            <person name="Duran R."/>
            <person name="Elbaz-Poulichet F."/>
            <person name="Fonknechten N."/>
            <person name="Lauga B."/>
            <person name="Mornico D."/>
            <person name="Ortet P."/>
            <person name="Schaeffer C."/>
            <person name="Siguier P."/>
            <person name="Alexander Thil Smith A."/>
            <person name="Van Dorsselaer A."/>
            <person name="Weissenbach J."/>
            <person name="Medigue C."/>
            <person name="Le Paslier D."/>
        </authorList>
    </citation>
    <scope>NUCLEOTIDE SEQUENCE</scope>
</reference>
<sequence>MLLYWWGSLAQVNVLLFLLLMALGITAFAVKGHYARRKAFWDEAGEVLGVFTLLLALNATIAFSGKWPLSRLWLFSTWVLALALLPLARWLAHHILQRLGVWMRPVVVVGCGRNAAEAIRALDSEPMLGYAVQRVLTPGGAIRFLANFPPRRPWKLWETIRWLPWPGWANPMSCWPWTWISGTRRKNWCAPWG</sequence>
<dbReference type="Pfam" id="PF13727">
    <property type="entry name" value="CoA_binding_3"/>
    <property type="match status" value="1"/>
</dbReference>
<comment type="caution">
    <text evidence="2">The sequence shown here is derived from an EMBL/GenBank/DDBJ whole genome shotgun (WGS) entry which is preliminary data.</text>
</comment>
<keyword evidence="1" id="KW-0472">Membrane</keyword>
<evidence type="ECO:0000313" key="2">
    <source>
        <dbReference type="EMBL" id="CBI05612.1"/>
    </source>
</evidence>
<name>E6QEI6_9ZZZZ</name>
<protein>
    <submittedName>
        <fullName evidence="2">Uncharacterized protein</fullName>
    </submittedName>
</protein>
<keyword evidence="1" id="KW-0812">Transmembrane</keyword>
<feature type="transmembrane region" description="Helical" evidence="1">
    <location>
        <begin position="73"/>
        <end position="92"/>
    </location>
</feature>
<accession>E6QEI6</accession>
<gene>
    <name evidence="2" type="ORF">CARN5_0863</name>
</gene>
<feature type="transmembrane region" description="Helical" evidence="1">
    <location>
        <begin position="12"/>
        <end position="35"/>
    </location>
</feature>
<dbReference type="EMBL" id="CABP01000127">
    <property type="protein sequence ID" value="CBI05612.1"/>
    <property type="molecule type" value="Genomic_DNA"/>
</dbReference>
<proteinExistence type="predicted"/>
<organism evidence="2">
    <name type="scientific">mine drainage metagenome</name>
    <dbReference type="NCBI Taxonomy" id="410659"/>
    <lineage>
        <taxon>unclassified sequences</taxon>
        <taxon>metagenomes</taxon>
        <taxon>ecological metagenomes</taxon>
    </lineage>
</organism>
<evidence type="ECO:0000256" key="1">
    <source>
        <dbReference type="SAM" id="Phobius"/>
    </source>
</evidence>